<sequence length="105" mass="11812">MHVEKVELVCCLVKIKHRLRIANSVTTPGACFFALYRCGTFRRIHRRGFCGELNHARLTATAGPVHDKQSLIYNIAPEANPKANFSAWVIDACEQKIEAEKSSKK</sequence>
<protein>
    <submittedName>
        <fullName evidence="1">DUF3950 domain-containing protein</fullName>
    </submittedName>
</protein>
<accession>A0A702L644</accession>
<dbReference type="AlphaFoldDB" id="A0A702L644"/>
<comment type="caution">
    <text evidence="1">The sequence shown here is derived from an EMBL/GenBank/DDBJ whole genome shotgun (WGS) entry which is preliminary data.</text>
</comment>
<proteinExistence type="predicted"/>
<reference evidence="1" key="1">
    <citation type="journal article" date="2018" name="Genome Biol.">
        <title>SKESA: strategic k-mer extension for scrupulous assemblies.</title>
        <authorList>
            <person name="Souvorov A."/>
            <person name="Agarwala R."/>
            <person name="Lipman D.J."/>
        </authorList>
    </citation>
    <scope>NUCLEOTIDE SEQUENCE</scope>
    <source>
        <strain evidence="1">12-2127</strain>
    </source>
</reference>
<name>A0A702L644_SALER</name>
<organism evidence="1">
    <name type="scientific">Salmonella enterica subsp. salamae</name>
    <dbReference type="NCBI Taxonomy" id="59202"/>
    <lineage>
        <taxon>Bacteria</taxon>
        <taxon>Pseudomonadati</taxon>
        <taxon>Pseudomonadota</taxon>
        <taxon>Gammaproteobacteria</taxon>
        <taxon>Enterobacterales</taxon>
        <taxon>Enterobacteriaceae</taxon>
        <taxon>Salmonella</taxon>
    </lineage>
</organism>
<dbReference type="EMBL" id="DAAMJT010000005">
    <property type="protein sequence ID" value="HAC6951167.1"/>
    <property type="molecule type" value="Genomic_DNA"/>
</dbReference>
<evidence type="ECO:0000313" key="1">
    <source>
        <dbReference type="EMBL" id="HAC6951167.1"/>
    </source>
</evidence>
<gene>
    <name evidence="1" type="ORF">G0D74_05475</name>
</gene>
<reference evidence="1" key="2">
    <citation type="submission" date="2018-07" db="EMBL/GenBank/DDBJ databases">
        <authorList>
            <consortium name="NCBI Pathogen Detection Project"/>
        </authorList>
    </citation>
    <scope>NUCLEOTIDE SEQUENCE</scope>
    <source>
        <strain evidence="1">12-2127</strain>
    </source>
</reference>